<dbReference type="PROSITE" id="PS51371">
    <property type="entry name" value="CBS"/>
    <property type="match status" value="2"/>
</dbReference>
<dbReference type="Pfam" id="PF00571">
    <property type="entry name" value="CBS"/>
    <property type="match status" value="2"/>
</dbReference>
<dbReference type="CDD" id="cd04584">
    <property type="entry name" value="CBS_pair_AcuB_like"/>
    <property type="match status" value="1"/>
</dbReference>
<evidence type="ECO:0000259" key="2">
    <source>
        <dbReference type="PROSITE" id="PS51371"/>
    </source>
</evidence>
<dbReference type="PANTHER" id="PTHR36510">
    <property type="entry name" value="GLUTAMATE--CYSTEINE LIGASE 2-RELATED"/>
    <property type="match status" value="1"/>
</dbReference>
<accession>A0A1H6Y0J2</accession>
<dbReference type="PANTHER" id="PTHR36510:SF3">
    <property type="entry name" value="CONSERVED PROTEIN"/>
    <property type="match status" value="1"/>
</dbReference>
<reference evidence="4" key="1">
    <citation type="submission" date="2016-10" db="EMBL/GenBank/DDBJ databases">
        <authorList>
            <person name="Varghese N."/>
            <person name="Submissions S."/>
        </authorList>
    </citation>
    <scope>NUCLEOTIDE SEQUENCE [LARGE SCALE GENOMIC DNA]</scope>
    <source>
        <strain evidence="4">IBRC-M 10761</strain>
    </source>
</reference>
<evidence type="ECO:0000313" key="4">
    <source>
        <dbReference type="Proteomes" id="UP000199403"/>
    </source>
</evidence>
<dbReference type="SUPFAM" id="SSF54631">
    <property type="entry name" value="CBS-domain pair"/>
    <property type="match status" value="1"/>
</dbReference>
<dbReference type="AlphaFoldDB" id="A0A1H6Y0J2"/>
<dbReference type="InterPro" id="IPR046342">
    <property type="entry name" value="CBS_dom_sf"/>
</dbReference>
<dbReference type="InterPro" id="IPR014746">
    <property type="entry name" value="Gln_synth/guanido_kin_cat_dom"/>
</dbReference>
<dbReference type="Pfam" id="PF04107">
    <property type="entry name" value="GCS2"/>
    <property type="match status" value="1"/>
</dbReference>
<dbReference type="OrthoDB" id="240589at2"/>
<feature type="domain" description="CBS" evidence="2">
    <location>
        <begin position="508"/>
        <end position="564"/>
    </location>
</feature>
<dbReference type="Proteomes" id="UP000199403">
    <property type="component" value="Unassembled WGS sequence"/>
</dbReference>
<dbReference type="SUPFAM" id="SSF55931">
    <property type="entry name" value="Glutamine synthetase/guanido kinase"/>
    <property type="match status" value="1"/>
</dbReference>
<dbReference type="InterPro" id="IPR050141">
    <property type="entry name" value="GCL_type2/YbdK_subfam"/>
</dbReference>
<proteinExistence type="predicted"/>
<dbReference type="EMBL" id="FNZH01000003">
    <property type="protein sequence ID" value="SEJ30325.1"/>
    <property type="molecule type" value="Genomic_DNA"/>
</dbReference>
<dbReference type="InterPro" id="IPR000644">
    <property type="entry name" value="CBS_dom"/>
</dbReference>
<dbReference type="RefSeq" id="WP_092173216.1">
    <property type="nucleotide sequence ID" value="NZ_FNZH01000003.1"/>
</dbReference>
<dbReference type="Gene3D" id="3.10.580.10">
    <property type="entry name" value="CBS-domain"/>
    <property type="match status" value="1"/>
</dbReference>
<name>A0A1H6Y0J2_9BACT</name>
<dbReference type="STRING" id="1416801.SAMN05192553_103137"/>
<keyword evidence="4" id="KW-1185">Reference proteome</keyword>
<dbReference type="SMART" id="SM00116">
    <property type="entry name" value="CBS"/>
    <property type="match status" value="2"/>
</dbReference>
<dbReference type="Gene3D" id="3.30.590.20">
    <property type="match status" value="1"/>
</dbReference>
<gene>
    <name evidence="3" type="ORF">SAMN05192553_103137</name>
</gene>
<dbReference type="GO" id="GO:0016879">
    <property type="term" value="F:ligase activity, forming carbon-nitrogen bonds"/>
    <property type="evidence" value="ECO:0007669"/>
    <property type="project" value="TreeGrafter"/>
</dbReference>
<protein>
    <submittedName>
        <fullName evidence="3">CBS domain-containing protein</fullName>
    </submittedName>
</protein>
<dbReference type="InterPro" id="IPR006336">
    <property type="entry name" value="GCS2"/>
</dbReference>
<evidence type="ECO:0000313" key="3">
    <source>
        <dbReference type="EMBL" id="SEJ30325.1"/>
    </source>
</evidence>
<organism evidence="3 4">
    <name type="scientific">Cyclobacterium xiamenense</name>
    <dbReference type="NCBI Taxonomy" id="1297121"/>
    <lineage>
        <taxon>Bacteria</taxon>
        <taxon>Pseudomonadati</taxon>
        <taxon>Bacteroidota</taxon>
        <taxon>Cytophagia</taxon>
        <taxon>Cytophagales</taxon>
        <taxon>Cyclobacteriaceae</taxon>
        <taxon>Cyclobacterium</taxon>
    </lineage>
</organism>
<feature type="domain" description="CBS" evidence="2">
    <location>
        <begin position="571"/>
        <end position="629"/>
    </location>
</feature>
<keyword evidence="1" id="KW-0129">CBS domain</keyword>
<evidence type="ECO:0000256" key="1">
    <source>
        <dbReference type="PROSITE-ProRule" id="PRU00703"/>
    </source>
</evidence>
<sequence>MGEHRVNKGIKLPERKKFLKNLIRDIEALDQMIREGLIEKDVQRIGAEQEFALINRHNKPSKNGPLILSKLADAHFTSELAMYNLELNLDPLELKAGAFPLMEKQLRKYLRKAEQVAATFGDEIVLTGILPSIDLRSGQMDYMTPNPRYQALDEIIKQLRGQDFELNISGVDELILAHTNILFEACNTSFQCHLQVTAEEFVDQYNWAQLISGPVLAVCTNSPLLFGRELWSETRIPLFQQSIDIRSKGYHLKEKEQRVSFGNHWARDTTEIYKENIARFPLILTHKSTADSLQDLQKGKIPDLQALKLHNGTIWRWNRPCFGTGGGIPHLRIENRYLPSGPTVIDEMANFVLWVGLMKAMPESYQKSWHRRSFEDTKGNFYRAATSGIYSNMAWENRMVPAQKLLLDELIPMAEKGLLSVGISSEEANGYLGIIRKRVKTGQTGSSWMIKSYRAIKKHMSRDEAMVTLTEAIQTRRKSELPISEWKAASSSELKSIPIQYDWIGNIMTTDLITVQEDDLVALVKKIMLWKNIHHIPVENKAGKLTGLITRSTLEKLGETENELEIAKNIMVSDLVTVGPQTDIKYAMLLMVNKKISCLPVVDGDQLIGLVTDTDAQGIWDKLYAKNNV</sequence>